<dbReference type="EMBL" id="CP090172">
    <property type="protein sequence ID" value="UJO23259.1"/>
    <property type="molecule type" value="Genomic_DNA"/>
</dbReference>
<organism evidence="3 4">
    <name type="scientific">Passalora fulva</name>
    <name type="common">Tomato leaf mold</name>
    <name type="synonym">Cladosporium fulvum</name>
    <dbReference type="NCBI Taxonomy" id="5499"/>
    <lineage>
        <taxon>Eukaryota</taxon>
        <taxon>Fungi</taxon>
        <taxon>Dikarya</taxon>
        <taxon>Ascomycota</taxon>
        <taxon>Pezizomycotina</taxon>
        <taxon>Dothideomycetes</taxon>
        <taxon>Dothideomycetidae</taxon>
        <taxon>Mycosphaerellales</taxon>
        <taxon>Mycosphaerellaceae</taxon>
        <taxon>Fulvia</taxon>
    </lineage>
</organism>
<evidence type="ECO:0000259" key="2">
    <source>
        <dbReference type="PROSITE" id="PS51184"/>
    </source>
</evidence>
<feature type="domain" description="JmjC" evidence="2">
    <location>
        <begin position="287"/>
        <end position="469"/>
    </location>
</feature>
<dbReference type="InterPro" id="IPR041667">
    <property type="entry name" value="Cupin_8"/>
</dbReference>
<dbReference type="GeneID" id="71992027"/>
<dbReference type="OMA" id="VPDYCYI"/>
<dbReference type="OrthoDB" id="47172at2759"/>
<dbReference type="KEGG" id="ffu:CLAFUR5_12149"/>
<dbReference type="Proteomes" id="UP000756132">
    <property type="component" value="Chromosome 10"/>
</dbReference>
<feature type="region of interest" description="Disordered" evidence="1">
    <location>
        <begin position="1"/>
        <end position="39"/>
    </location>
</feature>
<dbReference type="PROSITE" id="PS51184">
    <property type="entry name" value="JMJC"/>
    <property type="match status" value="1"/>
</dbReference>
<dbReference type="SMART" id="SM00558">
    <property type="entry name" value="JmjC"/>
    <property type="match status" value="1"/>
</dbReference>
<evidence type="ECO:0000313" key="4">
    <source>
        <dbReference type="Proteomes" id="UP000756132"/>
    </source>
</evidence>
<evidence type="ECO:0000256" key="1">
    <source>
        <dbReference type="SAM" id="MobiDB-lite"/>
    </source>
</evidence>
<keyword evidence="4" id="KW-1185">Reference proteome</keyword>
<evidence type="ECO:0000313" key="3">
    <source>
        <dbReference type="EMBL" id="UJO23259.1"/>
    </source>
</evidence>
<reference evidence="3" key="1">
    <citation type="submission" date="2021-12" db="EMBL/GenBank/DDBJ databases">
        <authorList>
            <person name="Zaccaron A."/>
            <person name="Stergiopoulos I."/>
        </authorList>
    </citation>
    <scope>NUCLEOTIDE SEQUENCE</scope>
    <source>
        <strain evidence="3">Race5_Kim</strain>
    </source>
</reference>
<reference evidence="3" key="2">
    <citation type="journal article" date="2022" name="Microb. Genom.">
        <title>A chromosome-scale genome assembly of the tomato pathogen Cladosporium fulvum reveals a compartmentalized genome architecture and the presence of a dispensable chromosome.</title>
        <authorList>
            <person name="Zaccaron A.Z."/>
            <person name="Chen L.H."/>
            <person name="Samaras A."/>
            <person name="Stergiopoulos I."/>
        </authorList>
    </citation>
    <scope>NUCLEOTIDE SEQUENCE</scope>
    <source>
        <strain evidence="3">Race5_Kim</strain>
    </source>
</reference>
<dbReference type="AlphaFoldDB" id="A0A9Q8UUS0"/>
<protein>
    <submittedName>
        <fullName evidence="3">Lysine-specific demethylase 8</fullName>
    </submittedName>
</protein>
<dbReference type="SUPFAM" id="SSF51197">
    <property type="entry name" value="Clavaminate synthase-like"/>
    <property type="match status" value="1"/>
</dbReference>
<dbReference type="PANTHER" id="PTHR12461:SF101">
    <property type="entry name" value="TRNA WYBUTOSINE-SYNTHESIZING PROTEIN 4"/>
    <property type="match status" value="1"/>
</dbReference>
<dbReference type="PANTHER" id="PTHR12461">
    <property type="entry name" value="HYPOXIA-INDUCIBLE FACTOR 1 ALPHA INHIBITOR-RELATED"/>
    <property type="match status" value="1"/>
</dbReference>
<feature type="compositionally biased region" description="Acidic residues" evidence="1">
    <location>
        <begin position="1"/>
        <end position="10"/>
    </location>
</feature>
<accession>A0A9Q8UUS0</accession>
<proteinExistence type="predicted"/>
<sequence>MALSADEGENEPLPQDVKRKRSDGSKPKAKAPPKSASAKLVDHITEQLGRSVPNETIQLCGLAPLKIIDFQPDHVLELARQKLTTWKYEHVPTCWRRLYEEASLHLVVEELPLLEKSMKWGLGEGGNSKEDSEYAFSSIVKHLDGALVIAGAPGRRSLVEEILNHLDTIALQLFEHRQPNRLTIKPPPALKTAHPISRAPQALDFAEFQVHLGTRSPIIIPNTFNHWTAKNRWVDTTYLKKRTLGGHRLVPIEIGASYNESGWAQNLIPFGEFIDRYLTPTEPEDKGYLAQHDLFAQTPALMDDISIPDYCYSTPPRPKGAAAETPGLDKVKEVDQPLMNAWLGPSGTKSPLHTDPYHNVLCQVVGYKYVRLYAPEERDKLYPAGLDDNGVPMNNTSQVDIQHFRPGVAEPTPEQDKTRKFWQKKYPLFEFAPYQEAILRPGDCLYIPLGWWHYFEAFTPSFSVSFWWN</sequence>
<dbReference type="RefSeq" id="XP_047767625.1">
    <property type="nucleotide sequence ID" value="XM_047911297.1"/>
</dbReference>
<gene>
    <name evidence="3" type="ORF">CLAFUR5_12149</name>
</gene>
<dbReference type="InterPro" id="IPR003347">
    <property type="entry name" value="JmjC_dom"/>
</dbReference>
<name>A0A9Q8UUS0_PASFU</name>
<dbReference type="Gene3D" id="2.60.120.650">
    <property type="entry name" value="Cupin"/>
    <property type="match status" value="1"/>
</dbReference>
<dbReference type="Pfam" id="PF13621">
    <property type="entry name" value="Cupin_8"/>
    <property type="match status" value="1"/>
</dbReference>